<name>A0A917ZJM1_9ACTN</name>
<proteinExistence type="predicted"/>
<dbReference type="EMBL" id="BMMS01000005">
    <property type="protein sequence ID" value="GGO84311.1"/>
    <property type="molecule type" value="Genomic_DNA"/>
</dbReference>
<dbReference type="AlphaFoldDB" id="A0A917ZJM1"/>
<organism evidence="2 3">
    <name type="scientific">Wenjunlia tyrosinilytica</name>
    <dbReference type="NCBI Taxonomy" id="1544741"/>
    <lineage>
        <taxon>Bacteria</taxon>
        <taxon>Bacillati</taxon>
        <taxon>Actinomycetota</taxon>
        <taxon>Actinomycetes</taxon>
        <taxon>Kitasatosporales</taxon>
        <taxon>Streptomycetaceae</taxon>
        <taxon>Wenjunlia</taxon>
    </lineage>
</organism>
<dbReference type="Proteomes" id="UP000641932">
    <property type="component" value="Unassembled WGS sequence"/>
</dbReference>
<evidence type="ECO:0000313" key="2">
    <source>
        <dbReference type="EMBL" id="GGO84311.1"/>
    </source>
</evidence>
<protein>
    <submittedName>
        <fullName evidence="2">Uncharacterized protein</fullName>
    </submittedName>
</protein>
<evidence type="ECO:0000313" key="3">
    <source>
        <dbReference type="Proteomes" id="UP000641932"/>
    </source>
</evidence>
<evidence type="ECO:0000256" key="1">
    <source>
        <dbReference type="SAM" id="Phobius"/>
    </source>
</evidence>
<dbReference type="RefSeq" id="WP_189130779.1">
    <property type="nucleotide sequence ID" value="NZ_BMMS01000005.1"/>
</dbReference>
<keyword evidence="1" id="KW-1133">Transmembrane helix</keyword>
<accession>A0A917ZJM1</accession>
<keyword evidence="3" id="KW-1185">Reference proteome</keyword>
<reference evidence="2" key="2">
    <citation type="submission" date="2020-09" db="EMBL/GenBank/DDBJ databases">
        <authorList>
            <person name="Sun Q."/>
            <person name="Zhou Y."/>
        </authorList>
    </citation>
    <scope>NUCLEOTIDE SEQUENCE</scope>
    <source>
        <strain evidence="2">CGMCC 4.7201</strain>
    </source>
</reference>
<sequence>MNHHKTSGAFEMNTRLVTTGAVLMAGGAMLAFSGMAMAGYALVCAGRRWTREMQLHPSERAAAKLRQAKHASMAGMEAWHAAGNGAT</sequence>
<keyword evidence="1" id="KW-0472">Membrane</keyword>
<feature type="transmembrane region" description="Helical" evidence="1">
    <location>
        <begin position="20"/>
        <end position="43"/>
    </location>
</feature>
<comment type="caution">
    <text evidence="2">The sequence shown here is derived from an EMBL/GenBank/DDBJ whole genome shotgun (WGS) entry which is preliminary data.</text>
</comment>
<gene>
    <name evidence="2" type="ORF">GCM10012280_15500</name>
</gene>
<reference evidence="2" key="1">
    <citation type="journal article" date="2014" name="Int. J. Syst. Evol. Microbiol.">
        <title>Complete genome sequence of Corynebacterium casei LMG S-19264T (=DSM 44701T), isolated from a smear-ripened cheese.</title>
        <authorList>
            <consortium name="US DOE Joint Genome Institute (JGI-PGF)"/>
            <person name="Walter F."/>
            <person name="Albersmeier A."/>
            <person name="Kalinowski J."/>
            <person name="Ruckert C."/>
        </authorList>
    </citation>
    <scope>NUCLEOTIDE SEQUENCE</scope>
    <source>
        <strain evidence="2">CGMCC 4.7201</strain>
    </source>
</reference>
<keyword evidence="1" id="KW-0812">Transmembrane</keyword>